<dbReference type="Gene3D" id="3.30.2090.10">
    <property type="entry name" value="Multidrug efflux transporter AcrB TolC docking domain, DN and DC subdomains"/>
    <property type="match status" value="2"/>
</dbReference>
<dbReference type="OrthoDB" id="8430015at2"/>
<dbReference type="SUPFAM" id="SSF82714">
    <property type="entry name" value="Multidrug efflux transporter AcrB TolC docking domain, DN and DC subdomains"/>
    <property type="match status" value="1"/>
</dbReference>
<feature type="transmembrane region" description="Helical" evidence="1">
    <location>
        <begin position="940"/>
        <end position="962"/>
    </location>
</feature>
<reference evidence="2 3" key="1">
    <citation type="submission" date="2018-04" db="EMBL/GenBank/DDBJ databases">
        <title>Novel Campyloabacter and Helicobacter Species and Strains.</title>
        <authorList>
            <person name="Mannion A.J."/>
            <person name="Shen Z."/>
            <person name="Fox J.G."/>
        </authorList>
    </citation>
    <scope>NUCLEOTIDE SEQUENCE [LARGE SCALE GENOMIC DNA]</scope>
    <source>
        <strain evidence="2 3">MIT 12-6600</strain>
    </source>
</reference>
<dbReference type="InterPro" id="IPR001036">
    <property type="entry name" value="Acrflvin-R"/>
</dbReference>
<feature type="transmembrane region" description="Helical" evidence="1">
    <location>
        <begin position="435"/>
        <end position="453"/>
    </location>
</feature>
<evidence type="ECO:0000313" key="3">
    <source>
        <dbReference type="Proteomes" id="UP000256514"/>
    </source>
</evidence>
<feature type="transmembrane region" description="Helical" evidence="1">
    <location>
        <begin position="883"/>
        <end position="902"/>
    </location>
</feature>
<dbReference type="InterPro" id="IPR027463">
    <property type="entry name" value="AcrB_DN_DC_subdom"/>
</dbReference>
<dbReference type="AlphaFoldDB" id="A0A3D8ISR1"/>
<feature type="transmembrane region" description="Helical" evidence="1">
    <location>
        <begin position="390"/>
        <end position="414"/>
    </location>
</feature>
<dbReference type="PRINTS" id="PR00702">
    <property type="entry name" value="ACRIFLAVINRP"/>
</dbReference>
<dbReference type="RefSeq" id="WP_115570288.1">
    <property type="nucleotide sequence ID" value="NZ_NXLT01000001.1"/>
</dbReference>
<evidence type="ECO:0000256" key="1">
    <source>
        <dbReference type="SAM" id="Phobius"/>
    </source>
</evidence>
<feature type="transmembrane region" description="Helical" evidence="1">
    <location>
        <begin position="909"/>
        <end position="934"/>
    </location>
</feature>
<feature type="transmembrane region" description="Helical" evidence="1">
    <location>
        <begin position="12"/>
        <end position="30"/>
    </location>
</feature>
<feature type="transmembrane region" description="Helical" evidence="1">
    <location>
        <begin position="341"/>
        <end position="357"/>
    </location>
</feature>
<feature type="transmembrane region" description="Helical" evidence="1">
    <location>
        <begin position="989"/>
        <end position="1009"/>
    </location>
</feature>
<dbReference type="PANTHER" id="PTHR32063:SF0">
    <property type="entry name" value="SWARMING MOTILITY PROTEIN SWRC"/>
    <property type="match status" value="1"/>
</dbReference>
<dbReference type="EMBL" id="NXLT01000001">
    <property type="protein sequence ID" value="RDU68327.1"/>
    <property type="molecule type" value="Genomic_DNA"/>
</dbReference>
<evidence type="ECO:0000313" key="2">
    <source>
        <dbReference type="EMBL" id="RDU68327.1"/>
    </source>
</evidence>
<dbReference type="Proteomes" id="UP000256514">
    <property type="component" value="Unassembled WGS sequence"/>
</dbReference>
<feature type="transmembrane region" description="Helical" evidence="1">
    <location>
        <begin position="465"/>
        <end position="486"/>
    </location>
</feature>
<keyword evidence="3" id="KW-1185">Reference proteome</keyword>
<keyword evidence="1" id="KW-0472">Membrane</keyword>
<dbReference type="GO" id="GO:0005886">
    <property type="term" value="C:plasma membrane"/>
    <property type="evidence" value="ECO:0007669"/>
    <property type="project" value="TreeGrafter"/>
</dbReference>
<gene>
    <name evidence="2" type="ORF">CQA54_00485</name>
</gene>
<dbReference type="Pfam" id="PF00873">
    <property type="entry name" value="ACR_tran"/>
    <property type="match status" value="1"/>
</dbReference>
<protein>
    <submittedName>
        <fullName evidence="2">AcrB/AcrD/AcrF family protein</fullName>
    </submittedName>
</protein>
<dbReference type="SUPFAM" id="SSF82693">
    <property type="entry name" value="Multidrug efflux transporter AcrB pore domain, PN1, PN2, PC1 and PC2 subdomains"/>
    <property type="match status" value="2"/>
</dbReference>
<comment type="caution">
    <text evidence="2">The sequence shown here is derived from an EMBL/GenBank/DDBJ whole genome shotgun (WGS) entry which is preliminary data.</text>
</comment>
<proteinExistence type="predicted"/>
<dbReference type="SUPFAM" id="SSF82866">
    <property type="entry name" value="Multidrug efflux transporter AcrB transmembrane domain"/>
    <property type="match status" value="2"/>
</dbReference>
<organism evidence="2 3">
    <name type="scientific">Helicobacter equorum</name>
    <dbReference type="NCBI Taxonomy" id="361872"/>
    <lineage>
        <taxon>Bacteria</taxon>
        <taxon>Pseudomonadati</taxon>
        <taxon>Campylobacterota</taxon>
        <taxon>Epsilonproteobacteria</taxon>
        <taxon>Campylobacterales</taxon>
        <taxon>Helicobacteraceae</taxon>
        <taxon>Helicobacter</taxon>
    </lineage>
</organism>
<keyword evidence="1" id="KW-0812">Transmembrane</keyword>
<feature type="transmembrane region" description="Helical" evidence="1">
    <location>
        <begin position="1021"/>
        <end position="1046"/>
    </location>
</feature>
<dbReference type="Gene3D" id="1.20.1640.10">
    <property type="entry name" value="Multidrug efflux transporter AcrB transmembrane domain"/>
    <property type="match status" value="2"/>
</dbReference>
<dbReference type="GO" id="GO:0042910">
    <property type="term" value="F:xenobiotic transmembrane transporter activity"/>
    <property type="evidence" value="ECO:0007669"/>
    <property type="project" value="TreeGrafter"/>
</dbReference>
<dbReference type="Gene3D" id="3.30.70.1320">
    <property type="entry name" value="Multidrug efflux transporter AcrB pore domain like"/>
    <property type="match status" value="1"/>
</dbReference>
<feature type="transmembrane region" description="Helical" evidence="1">
    <location>
        <begin position="534"/>
        <end position="552"/>
    </location>
</feature>
<name>A0A3D8ISR1_9HELI</name>
<dbReference type="Gene3D" id="3.30.70.1440">
    <property type="entry name" value="Multidrug efflux transporter AcrB pore domain"/>
    <property type="match status" value="1"/>
</dbReference>
<dbReference type="Gene3D" id="3.30.70.1430">
    <property type="entry name" value="Multidrug efflux transporter AcrB pore domain"/>
    <property type="match status" value="2"/>
</dbReference>
<sequence>MIRTLKFCLHNPMVVLVCVIFAMMFGILGLKSMPYQLMPQVSKPTIGVYTNWNGATPYEVEKEIINRQEKYLKGIEGLESMSSTARQGRAVVSLEFQSGVDINFALLKVSAKMDEIKGYPEDVHKPTIALSGESIPPAIYLFLRTLEGNTQEVDTYKTFFEDYVLGHLERIEGVGEVFYPGGRATQMQILLDSKQLAHHNISIADVISAITTHNTNTTAGSLDYGMRSYKIKVESEYNNIASVLHTPIQKSDNKVLYLQDLGVVVEGFAKQTSYGYLNDTRALSVQIVPTPNANILDLTQKVRKAVENLNEGILRDNDLELVWSRDEEGYILDALSLVKNNIIVGIILACVVLYLFLRNVYSVVVVLIVIPICIISTFFFLNLMGRTLNVISLAGVSFAMSMLIDNAIVVLENITRHLHKQKPLFRACVDGTREVIGAIFASVVTTIAIFIPIMDMQQDLGQLFYDVALSVCFGLGISFFASIFVIPTMMQVSMQTFYITSHKTQSAYQKLGIACGEWLMRDLDFILRTPKRSAVFIVGFMLFCVVSSWALFPRLDYLPKGNQNFLIGYVNAPPGISYEQRKEIGESIFSQNKHLIESLGYTQRDSKDLPPIKHLFFSGNESYMQFGVTSSNPTEIRRLIPQIQESIKNIPGVRASVVQQGIFDKGSSTQSIYINVIGSELDSIVATATSLSNAITQKMPYMQVRPLPALENTNREIVLHPDYVALALNDLNAKSFGDIVDVVLDGKQIDEFKTRSGKTIDLVLKALPDLSDESIERARESVDFQAPEDFSHTQIYVPSGRLLPLTSLTDIVHEYTMAQIRHFERERTILLVVNAPPNKPIEEILSSIKDEVLPELEAKGELRDNHLIFGGAAKDIEGGREDLYFGFLLALCITYLILCALYGNFSYPFIIILSVPFAICGGLFGLSFVNVFVYPQNLDMLSLLGFIILVGSVVNNAILIVYQTQHNLNDGMAYLPSITESTKSRMRPIFMSILTSVFGLAPLVLFGGAGSEIYRGLGSVLVGGLLFSGVLSLLVIPSALFLYFWIRERKKDLQETCYNVSKQALKILLRVLKNLGHRVWQLANRIRHKYTKHR</sequence>
<accession>A0A3D8ISR1</accession>
<dbReference type="PANTHER" id="PTHR32063">
    <property type="match status" value="1"/>
</dbReference>
<keyword evidence="1" id="KW-1133">Transmembrane helix</keyword>
<feature type="transmembrane region" description="Helical" evidence="1">
    <location>
        <begin position="364"/>
        <end position="384"/>
    </location>
</feature>